<keyword evidence="1" id="KW-0472">Membrane</keyword>
<evidence type="ECO:0000256" key="1">
    <source>
        <dbReference type="SAM" id="Phobius"/>
    </source>
</evidence>
<dbReference type="OrthoDB" id="5782056at2"/>
<keyword evidence="1" id="KW-0812">Transmembrane</keyword>
<keyword evidence="4" id="KW-1185">Reference proteome</keyword>
<keyword evidence="1" id="KW-1133">Transmembrane helix</keyword>
<dbReference type="EMBL" id="VBWP01000008">
    <property type="protein sequence ID" value="TLG72534.1"/>
    <property type="molecule type" value="Genomic_DNA"/>
</dbReference>
<evidence type="ECO:0000313" key="3">
    <source>
        <dbReference type="EMBL" id="TLG72534.1"/>
    </source>
</evidence>
<evidence type="ECO:0000259" key="2">
    <source>
        <dbReference type="PROSITE" id="PS50965"/>
    </source>
</evidence>
<sequence>MEILAILIVSITLIVLSLLLYKSSKERKNIEERITKHYENELSAQQLFYQQQREEFTNYMRKVNTNQAELKAHKRLYTEYHNNTNYDYIKVLTNVLIPKDDYFRQIDHLIISNNKIIVIENKNWRGTNLIGVQENTQHWGILVDTLCKNHDFKLPEKKHSSKLGYVFNIKKNEYAKHESISIQTYDDPFEQVRTTSKDLKELIEQTLKEKVLIHNIVYFSNENATNINYITEPVDNYTLVATSEEELLKLINTLLTDKSRTYSSALLDSVKKAILLG</sequence>
<feature type="transmembrane region" description="Helical" evidence="1">
    <location>
        <begin position="6"/>
        <end position="23"/>
    </location>
</feature>
<accession>A0A5R8Q9D9</accession>
<protein>
    <submittedName>
        <fullName evidence="3">NERD domain-containing protein</fullName>
    </submittedName>
</protein>
<name>A0A5R8Q9D9_9FIRM</name>
<reference evidence="3 4" key="1">
    <citation type="submission" date="2019-05" db="EMBL/GenBank/DDBJ databases">
        <title>Culicoidintestinum kansasii gen. nov., sp. nov. from the gastrointestinal tract of the biting midge, Culicoides sonorensis.</title>
        <authorList>
            <person name="Neupane S."/>
            <person name="Ghosh A."/>
            <person name="Gunther S."/>
            <person name="Martin K."/>
            <person name="Zurek L."/>
        </authorList>
    </citation>
    <scope>NUCLEOTIDE SEQUENCE [LARGE SCALE GENOMIC DNA]</scope>
    <source>
        <strain evidence="3 4">CS-1</strain>
    </source>
</reference>
<dbReference type="RefSeq" id="WP_138191589.1">
    <property type="nucleotide sequence ID" value="NZ_VBWP01000008.1"/>
</dbReference>
<dbReference type="InterPro" id="IPR011528">
    <property type="entry name" value="NERD"/>
</dbReference>
<comment type="caution">
    <text evidence="3">The sequence shown here is derived from an EMBL/GenBank/DDBJ whole genome shotgun (WGS) entry which is preliminary data.</text>
</comment>
<dbReference type="PROSITE" id="PS50965">
    <property type="entry name" value="NERD"/>
    <property type="match status" value="1"/>
</dbReference>
<gene>
    <name evidence="3" type="ORF">FEZ08_09100</name>
</gene>
<feature type="domain" description="NERD" evidence="2">
    <location>
        <begin position="64"/>
        <end position="222"/>
    </location>
</feature>
<dbReference type="InParanoid" id="A0A5R8Q9D9"/>
<dbReference type="AlphaFoldDB" id="A0A5R8Q9D9"/>
<evidence type="ECO:0000313" key="4">
    <source>
        <dbReference type="Proteomes" id="UP000306912"/>
    </source>
</evidence>
<organism evidence="3 4">
    <name type="scientific">Culicoidibacter larvae</name>
    <dbReference type="NCBI Taxonomy" id="2579976"/>
    <lineage>
        <taxon>Bacteria</taxon>
        <taxon>Bacillati</taxon>
        <taxon>Bacillota</taxon>
        <taxon>Culicoidibacteria</taxon>
        <taxon>Culicoidibacterales</taxon>
        <taxon>Culicoidibacteraceae</taxon>
        <taxon>Culicoidibacter</taxon>
    </lineage>
</organism>
<proteinExistence type="predicted"/>
<dbReference type="Proteomes" id="UP000306912">
    <property type="component" value="Unassembled WGS sequence"/>
</dbReference>
<dbReference type="Pfam" id="PF08378">
    <property type="entry name" value="NERD"/>
    <property type="match status" value="1"/>
</dbReference>